<dbReference type="PANTHER" id="PTHR11769">
    <property type="entry name" value="HYALURONIDASE"/>
    <property type="match status" value="1"/>
</dbReference>
<dbReference type="GO" id="GO:0005975">
    <property type="term" value="P:carbohydrate metabolic process"/>
    <property type="evidence" value="ECO:0007669"/>
    <property type="project" value="UniProtKB-UniRule"/>
</dbReference>
<keyword evidence="2 5" id="KW-1015">Disulfide bond</keyword>
<dbReference type="Pfam" id="PF01630">
    <property type="entry name" value="Glyco_hydro_56"/>
    <property type="match status" value="1"/>
</dbReference>
<dbReference type="PANTHER" id="PTHR11769:SF35">
    <property type="entry name" value="HYALURONIDASE"/>
    <property type="match status" value="1"/>
</dbReference>
<feature type="signal peptide" evidence="7">
    <location>
        <begin position="1"/>
        <end position="19"/>
    </location>
</feature>
<dbReference type="OrthoDB" id="5796153at2759"/>
<organism evidence="8 9">
    <name type="scientific">Litomosoides sigmodontis</name>
    <name type="common">Filarial nematode worm</name>
    <dbReference type="NCBI Taxonomy" id="42156"/>
    <lineage>
        <taxon>Eukaryota</taxon>
        <taxon>Metazoa</taxon>
        <taxon>Ecdysozoa</taxon>
        <taxon>Nematoda</taxon>
        <taxon>Chromadorea</taxon>
        <taxon>Rhabditida</taxon>
        <taxon>Spirurina</taxon>
        <taxon>Spiruromorpha</taxon>
        <taxon>Filarioidea</taxon>
        <taxon>Onchocercidae</taxon>
        <taxon>Litomosoides</taxon>
    </lineage>
</organism>
<comment type="catalytic activity">
    <reaction evidence="6">
        <text>Random hydrolysis of (1-&gt;4)-linkages between N-acetyl-beta-D-glucosamine and D-glucuronate residues in hyaluronate.</text>
        <dbReference type="EC" id="3.2.1.35"/>
    </reaction>
</comment>
<dbReference type="GO" id="GO:0030214">
    <property type="term" value="P:hyaluronan catabolic process"/>
    <property type="evidence" value="ECO:0007669"/>
    <property type="project" value="TreeGrafter"/>
</dbReference>
<protein>
    <recommendedName>
        <fullName evidence="6">Hyaluronidase</fullName>
        <ecNumber evidence="6">3.2.1.35</ecNumber>
    </recommendedName>
</protein>
<reference evidence="8 9" key="1">
    <citation type="submission" date="2018-08" db="EMBL/GenBank/DDBJ databases">
        <authorList>
            <person name="Laetsch R D."/>
            <person name="Stevens L."/>
            <person name="Kumar S."/>
            <person name="Blaxter L. M."/>
        </authorList>
    </citation>
    <scope>NUCLEOTIDE SEQUENCE [LARGE SCALE GENOMIC DNA]</scope>
</reference>
<dbReference type="Gene3D" id="3.20.20.70">
    <property type="entry name" value="Aldolase class I"/>
    <property type="match status" value="1"/>
</dbReference>
<keyword evidence="6" id="KW-0378">Hydrolase</keyword>
<evidence type="ECO:0000256" key="6">
    <source>
        <dbReference type="RuleBase" id="RU610713"/>
    </source>
</evidence>
<dbReference type="EMBL" id="UYRX01000022">
    <property type="protein sequence ID" value="VDK69494.1"/>
    <property type="molecule type" value="Genomic_DNA"/>
</dbReference>
<name>A0A3P6TU06_LITSI</name>
<feature type="active site" description="Proton donor" evidence="4">
    <location>
        <position position="126"/>
    </location>
</feature>
<evidence type="ECO:0000256" key="1">
    <source>
        <dbReference type="ARBA" id="ARBA00008871"/>
    </source>
</evidence>
<evidence type="ECO:0000256" key="7">
    <source>
        <dbReference type="SAM" id="SignalP"/>
    </source>
</evidence>
<dbReference type="GO" id="GO:0004415">
    <property type="term" value="F:hyalurononglucosaminidase activity"/>
    <property type="evidence" value="ECO:0007669"/>
    <property type="project" value="UniProtKB-UniRule"/>
</dbReference>
<evidence type="ECO:0000313" key="9">
    <source>
        <dbReference type="Proteomes" id="UP000277928"/>
    </source>
</evidence>
<dbReference type="PRINTS" id="PR00846">
    <property type="entry name" value="GLHYDRLASE56"/>
</dbReference>
<feature type="disulfide bond" evidence="5">
    <location>
        <begin position="36"/>
        <end position="322"/>
    </location>
</feature>
<evidence type="ECO:0000256" key="5">
    <source>
        <dbReference type="PIRSR" id="PIRSR038193-3"/>
    </source>
</evidence>
<keyword evidence="7" id="KW-0732">Signal</keyword>
<keyword evidence="6" id="KW-0326">Glycosidase</keyword>
<keyword evidence="9" id="KW-1185">Reference proteome</keyword>
<dbReference type="InterPro" id="IPR013785">
    <property type="entry name" value="Aldolase_TIM"/>
</dbReference>
<feature type="chain" id="PRO_5018034726" description="Hyaluronidase" evidence="7">
    <location>
        <begin position="20"/>
        <end position="356"/>
    </location>
</feature>
<feature type="disulfide bond" evidence="5">
    <location>
        <begin position="200"/>
        <end position="212"/>
    </location>
</feature>
<dbReference type="InterPro" id="IPR017853">
    <property type="entry name" value="GH"/>
</dbReference>
<dbReference type="EC" id="3.2.1.35" evidence="6"/>
<dbReference type="SUPFAM" id="SSF51445">
    <property type="entry name" value="(Trans)glycosidases"/>
    <property type="match status" value="1"/>
</dbReference>
<dbReference type="Proteomes" id="UP000277928">
    <property type="component" value="Unassembled WGS sequence"/>
</dbReference>
<dbReference type="InterPro" id="IPR018155">
    <property type="entry name" value="Hyaluronidase"/>
</dbReference>
<accession>A0A3P6TU06</accession>
<dbReference type="OMA" id="FPSIYMD"/>
<sequence length="356" mass="41040">MIRSFFQLLTIAWFGATNAGRWSKFNVVWNAPTKQCRNWTKLERPENYGILTNSGYEFQGDTIVVFYEDQFGLYPYYRNFSDPSSAVNGGIPQHADLTAHLKKVHDDIEKAIPSSNFNGLAVIDYEKWRPLWEQNWHAKQIYQRESLAHAAGHCSKNDRNCKFAIDEFNSASLNFLVETIREAKKTRPNALWGYYGMPFCNYTAGKNGTIACGEVYNKFNDRLLLSLYNESTALYPSIYIHSSQEGAANCRYVISVLQETERVAKKLHLPIFTYTSFEYFPLKSSDPYYTERDLHNSLRKAFQMNVDGAIIWTTSNGMARRCNDIGDYVHKHLGPEASQIQKLIKNFNKTEMARLD</sequence>
<evidence type="ECO:0000313" key="8">
    <source>
        <dbReference type="EMBL" id="VDK69494.1"/>
    </source>
</evidence>
<dbReference type="PIRSF" id="PIRSF038193">
    <property type="entry name" value="Hyaluronidase"/>
    <property type="match status" value="1"/>
</dbReference>
<dbReference type="STRING" id="42156.A0A3P6TU06"/>
<evidence type="ECO:0000256" key="3">
    <source>
        <dbReference type="PIRNR" id="PIRNR038193"/>
    </source>
</evidence>
<gene>
    <name evidence="8" type="ORF">NLS_LOCUS783</name>
</gene>
<evidence type="ECO:0000256" key="2">
    <source>
        <dbReference type="ARBA" id="ARBA00023157"/>
    </source>
</evidence>
<dbReference type="AlphaFoldDB" id="A0A3P6TU06"/>
<proteinExistence type="inferred from homology"/>
<evidence type="ECO:0000256" key="4">
    <source>
        <dbReference type="PIRSR" id="PIRSR038193-1"/>
    </source>
</evidence>
<comment type="similarity">
    <text evidence="1 3 6">Belongs to the glycosyl hydrolase 56 family.</text>
</comment>